<organism evidence="1 2">
    <name type="scientific">Deinococcus roseus</name>
    <dbReference type="NCBI Taxonomy" id="392414"/>
    <lineage>
        <taxon>Bacteria</taxon>
        <taxon>Thermotogati</taxon>
        <taxon>Deinococcota</taxon>
        <taxon>Deinococci</taxon>
        <taxon>Deinococcales</taxon>
        <taxon>Deinococcaceae</taxon>
        <taxon>Deinococcus</taxon>
    </lineage>
</organism>
<keyword evidence="2" id="KW-1185">Reference proteome</keyword>
<gene>
    <name evidence="1" type="ORF">GCM10008938_33870</name>
</gene>
<name>A0ABQ2D487_9DEIO</name>
<dbReference type="EMBL" id="BMOD01000015">
    <property type="protein sequence ID" value="GGJ44857.1"/>
    <property type="molecule type" value="Genomic_DNA"/>
</dbReference>
<comment type="caution">
    <text evidence="1">The sequence shown here is derived from an EMBL/GenBank/DDBJ whole genome shotgun (WGS) entry which is preliminary data.</text>
</comment>
<sequence>MRKNTVIALCVVIVLLALGMQRMGADLVQAVPKLSEQTLTTTLADLKTHFAARDATIRTPGKTVVVILTEPAALPAEPDLAWLKAYFLQWADFQSFQKYELRYEKAGTKGQFLGDLRP</sequence>
<evidence type="ECO:0000313" key="2">
    <source>
        <dbReference type="Proteomes" id="UP000632222"/>
    </source>
</evidence>
<proteinExistence type="predicted"/>
<evidence type="ECO:0000313" key="1">
    <source>
        <dbReference type="EMBL" id="GGJ44857.1"/>
    </source>
</evidence>
<dbReference type="Proteomes" id="UP000632222">
    <property type="component" value="Unassembled WGS sequence"/>
</dbReference>
<accession>A0ABQ2D487</accession>
<dbReference type="RefSeq" id="WP_189004530.1">
    <property type="nucleotide sequence ID" value="NZ_BMOD01000015.1"/>
</dbReference>
<reference evidence="2" key="1">
    <citation type="journal article" date="2019" name="Int. J. Syst. Evol. Microbiol.">
        <title>The Global Catalogue of Microorganisms (GCM) 10K type strain sequencing project: providing services to taxonomists for standard genome sequencing and annotation.</title>
        <authorList>
            <consortium name="The Broad Institute Genomics Platform"/>
            <consortium name="The Broad Institute Genome Sequencing Center for Infectious Disease"/>
            <person name="Wu L."/>
            <person name="Ma J."/>
        </authorList>
    </citation>
    <scope>NUCLEOTIDE SEQUENCE [LARGE SCALE GENOMIC DNA]</scope>
    <source>
        <strain evidence="2">JCM 14370</strain>
    </source>
</reference>
<protein>
    <submittedName>
        <fullName evidence="1">Uncharacterized protein</fullName>
    </submittedName>
</protein>